<dbReference type="CDD" id="cd04301">
    <property type="entry name" value="NAT_SF"/>
    <property type="match status" value="1"/>
</dbReference>
<evidence type="ECO:0000313" key="3">
    <source>
        <dbReference type="Proteomes" id="UP000509458"/>
    </source>
</evidence>
<dbReference type="Proteomes" id="UP000509458">
    <property type="component" value="Chromosome"/>
</dbReference>
<name>A0A6T9XYM7_ALTMA</name>
<keyword evidence="2" id="KW-0689">Ribosomal protein</keyword>
<dbReference type="SUPFAM" id="SSF55729">
    <property type="entry name" value="Acyl-CoA N-acyltransferases (Nat)"/>
    <property type="match status" value="1"/>
</dbReference>
<keyword evidence="2" id="KW-0687">Ribonucleoprotein</keyword>
<dbReference type="Pfam" id="PF00583">
    <property type="entry name" value="Acetyltransf_1"/>
    <property type="match status" value="1"/>
</dbReference>
<dbReference type="GO" id="GO:0016747">
    <property type="term" value="F:acyltransferase activity, transferring groups other than amino-acyl groups"/>
    <property type="evidence" value="ECO:0007669"/>
    <property type="project" value="InterPro"/>
</dbReference>
<evidence type="ECO:0000313" key="2">
    <source>
        <dbReference type="EMBL" id="CAB9492539.1"/>
    </source>
</evidence>
<feature type="domain" description="N-acetyltransferase" evidence="1">
    <location>
        <begin position="1"/>
        <end position="141"/>
    </location>
</feature>
<dbReference type="EMBL" id="LR812090">
    <property type="protein sequence ID" value="CAB9492539.1"/>
    <property type="molecule type" value="Genomic_DNA"/>
</dbReference>
<dbReference type="RefSeq" id="WP_179982244.1">
    <property type="nucleotide sequence ID" value="NZ_LR812090.1"/>
</dbReference>
<proteinExistence type="predicted"/>
<accession>A0A6T9XYM7</accession>
<protein>
    <submittedName>
        <fullName evidence="2">Ribosomal protein S18 acetylase RimI-like enzyme</fullName>
    </submittedName>
</protein>
<dbReference type="GO" id="GO:0005840">
    <property type="term" value="C:ribosome"/>
    <property type="evidence" value="ECO:0007669"/>
    <property type="project" value="UniProtKB-KW"/>
</dbReference>
<gene>
    <name evidence="2" type="ORF">ALFOR1_10504</name>
</gene>
<dbReference type="Gene3D" id="3.40.630.30">
    <property type="match status" value="1"/>
</dbReference>
<sequence>MEITFFKTTNLQRAAEFTFANMQDYYAKFAPDWNAEKVLEVTAELVNYDIQLDNQTVGVMRLQFEDNNCVLRDLQVIPSAQNRGIGSAAIKEAEKLALAAKVNSLTLRVFKISPAISLYNKVGFVVSSEDDRFYNMVKPLHN</sequence>
<evidence type="ECO:0000259" key="1">
    <source>
        <dbReference type="PROSITE" id="PS51186"/>
    </source>
</evidence>
<dbReference type="InterPro" id="IPR000182">
    <property type="entry name" value="GNAT_dom"/>
</dbReference>
<reference evidence="2 3" key="1">
    <citation type="submission" date="2020-06" db="EMBL/GenBank/DDBJ databases">
        <authorList>
            <person name="Duchaud E."/>
        </authorList>
    </citation>
    <scope>NUCLEOTIDE SEQUENCE [LARGE SCALE GENOMIC DNA]</scope>
    <source>
        <strain evidence="2">Alteromonas fortis</strain>
    </source>
</reference>
<dbReference type="PROSITE" id="PS51186">
    <property type="entry name" value="GNAT"/>
    <property type="match status" value="1"/>
</dbReference>
<dbReference type="InterPro" id="IPR016181">
    <property type="entry name" value="Acyl_CoA_acyltransferase"/>
</dbReference>
<dbReference type="AlphaFoldDB" id="A0A6T9XYM7"/>
<organism evidence="2 3">
    <name type="scientific">Alteromonas macleodii</name>
    <name type="common">Pseudoalteromonas macleodii</name>
    <dbReference type="NCBI Taxonomy" id="28108"/>
    <lineage>
        <taxon>Bacteria</taxon>
        <taxon>Pseudomonadati</taxon>
        <taxon>Pseudomonadota</taxon>
        <taxon>Gammaproteobacteria</taxon>
        <taxon>Alteromonadales</taxon>
        <taxon>Alteromonadaceae</taxon>
        <taxon>Alteromonas/Salinimonas group</taxon>
        <taxon>Alteromonas</taxon>
    </lineage>
</organism>